<dbReference type="AlphaFoldDB" id="A0A6G1D2Z3"/>
<protein>
    <submittedName>
        <fullName evidence="2">Uncharacterized protein</fullName>
    </submittedName>
</protein>
<accession>A0A6G1D2Z3</accession>
<sequence>MSQPPPLHCPSARPADPRDPALLELVSGGRCLLRHGSHLTQSPPLSAPPADPRDPALLTLIFSWGISGWYLNSSWYK</sequence>
<proteinExistence type="predicted"/>
<gene>
    <name evidence="2" type="ORF">E2562_012575</name>
</gene>
<comment type="caution">
    <text evidence="2">The sequence shown here is derived from an EMBL/GenBank/DDBJ whole genome shotgun (WGS) entry which is preliminary data.</text>
</comment>
<evidence type="ECO:0000256" key="1">
    <source>
        <dbReference type="SAM" id="MobiDB-lite"/>
    </source>
</evidence>
<keyword evidence="3" id="KW-1185">Reference proteome</keyword>
<dbReference type="EMBL" id="SPHZ02000007">
    <property type="protein sequence ID" value="KAF0906789.1"/>
    <property type="molecule type" value="Genomic_DNA"/>
</dbReference>
<name>A0A6G1D2Z3_9ORYZ</name>
<reference evidence="2 3" key="1">
    <citation type="submission" date="2019-11" db="EMBL/GenBank/DDBJ databases">
        <title>Whole genome sequence of Oryza granulata.</title>
        <authorList>
            <person name="Li W."/>
        </authorList>
    </citation>
    <scope>NUCLEOTIDE SEQUENCE [LARGE SCALE GENOMIC DNA]</scope>
    <source>
        <strain evidence="3">cv. Menghai</strain>
        <tissue evidence="2">Leaf</tissue>
    </source>
</reference>
<dbReference type="Proteomes" id="UP000479710">
    <property type="component" value="Unassembled WGS sequence"/>
</dbReference>
<evidence type="ECO:0000313" key="2">
    <source>
        <dbReference type="EMBL" id="KAF0906789.1"/>
    </source>
</evidence>
<evidence type="ECO:0000313" key="3">
    <source>
        <dbReference type="Proteomes" id="UP000479710"/>
    </source>
</evidence>
<organism evidence="2 3">
    <name type="scientific">Oryza meyeriana var. granulata</name>
    <dbReference type="NCBI Taxonomy" id="110450"/>
    <lineage>
        <taxon>Eukaryota</taxon>
        <taxon>Viridiplantae</taxon>
        <taxon>Streptophyta</taxon>
        <taxon>Embryophyta</taxon>
        <taxon>Tracheophyta</taxon>
        <taxon>Spermatophyta</taxon>
        <taxon>Magnoliopsida</taxon>
        <taxon>Liliopsida</taxon>
        <taxon>Poales</taxon>
        <taxon>Poaceae</taxon>
        <taxon>BOP clade</taxon>
        <taxon>Oryzoideae</taxon>
        <taxon>Oryzeae</taxon>
        <taxon>Oryzinae</taxon>
        <taxon>Oryza</taxon>
        <taxon>Oryza meyeriana</taxon>
    </lineage>
</organism>
<feature type="region of interest" description="Disordered" evidence="1">
    <location>
        <begin position="1"/>
        <end position="20"/>
    </location>
</feature>